<evidence type="ECO:0000256" key="7">
    <source>
        <dbReference type="ARBA" id="ARBA00022692"/>
    </source>
</evidence>
<evidence type="ECO:0000313" key="22">
    <source>
        <dbReference type="Ensembl" id="ENSAMEP00000029304.1"/>
    </source>
</evidence>
<dbReference type="PROSITE" id="PS50026">
    <property type="entry name" value="EGF_3"/>
    <property type="match status" value="1"/>
</dbReference>
<evidence type="ECO:0000256" key="3">
    <source>
        <dbReference type="ARBA" id="ARBA00021372"/>
    </source>
</evidence>
<evidence type="ECO:0000259" key="21">
    <source>
        <dbReference type="PROSITE" id="PS51465"/>
    </source>
</evidence>
<dbReference type="SMART" id="SM00280">
    <property type="entry name" value="KAZAL"/>
    <property type="match status" value="2"/>
</dbReference>
<dbReference type="PROSITE" id="PS01186">
    <property type="entry name" value="EGF_2"/>
    <property type="match status" value="1"/>
</dbReference>
<evidence type="ECO:0000259" key="20">
    <source>
        <dbReference type="PROSITE" id="PS50026"/>
    </source>
</evidence>
<comment type="subunit">
    <text evidence="14">May interact with ST14.</text>
</comment>
<reference evidence="22" key="2">
    <citation type="submission" date="2025-08" db="UniProtKB">
        <authorList>
            <consortium name="Ensembl"/>
        </authorList>
    </citation>
    <scope>IDENTIFICATION</scope>
</reference>
<sequence>MQNNEIIKPAKYFSELEKSILLALVEKYKYVLECKKSDARTIALKQRTWQALAHEYNSQPSVSLRDFKQLKKCWENIKARTKKIMAHERREKVKRSVSPLLSTHVLGKEKIATMLPEQLYFLQSPPEEEPEYHPDGPAQELNVRESDVRVCDELSCKYGGVCKEDGDSLKCACQFQCHTNYIPVCGSNGDTYQNECFLRRAACKHQKEITVVARGPCYSDNGSGSGEGEEEGSGAEVHRKHSKCGPCKYKAECDEDAENVGCVCNIDCSGYSFNPVCASDGSSYNNPCFVREASCIKQEQIDIRHLGHCTDTDDTSLLGKKDDGLQYRPDVKDASDQREDVYIGNHMPCPENLNGYCIHGKCEFIYSTQKASCRCESGYTGQHCEKTDFSILYVVPSRQKLTHVLIAAIIGAVQIAIIVAIVMCITRKCPKNNRGRRQKQNLGHFTSDTSSRMV</sequence>
<comment type="similarity">
    <text evidence="13">Belongs to the tomoregulin family.</text>
</comment>
<feature type="domain" description="Kazal-like" evidence="21">
    <location>
        <begin position="172"/>
        <end position="219"/>
    </location>
</feature>
<dbReference type="InterPro" id="IPR002350">
    <property type="entry name" value="Kazal_dom"/>
</dbReference>
<feature type="disulfide bond" evidence="17">
    <location>
        <begin position="375"/>
        <end position="384"/>
    </location>
</feature>
<keyword evidence="9" id="KW-0677">Repeat</keyword>
<dbReference type="SUPFAM" id="SSF57196">
    <property type="entry name" value="EGF/Laminin"/>
    <property type="match status" value="1"/>
</dbReference>
<reference evidence="22 23" key="1">
    <citation type="journal article" date="2010" name="Nature">
        <title>The sequence and de novo assembly of the giant panda genome.</title>
        <authorList>
            <person name="Li R."/>
            <person name="Fan W."/>
            <person name="Tian G."/>
            <person name="Zhu H."/>
            <person name="He L."/>
            <person name="Cai J."/>
            <person name="Huang Q."/>
            <person name="Cai Q."/>
            <person name="Li B."/>
            <person name="Bai Y."/>
            <person name="Zhang Z."/>
            <person name="Zhang Y."/>
            <person name="Wang W."/>
            <person name="Li J."/>
            <person name="Wei F."/>
            <person name="Li H."/>
            <person name="Jian M."/>
            <person name="Li J."/>
            <person name="Zhang Z."/>
            <person name="Nielsen R."/>
            <person name="Li D."/>
            <person name="Gu W."/>
            <person name="Yang Z."/>
            <person name="Xuan Z."/>
            <person name="Ryder O.A."/>
            <person name="Leung F.C."/>
            <person name="Zhou Y."/>
            <person name="Cao J."/>
            <person name="Sun X."/>
            <person name="Fu Y."/>
            <person name="Fang X."/>
            <person name="Guo X."/>
            <person name="Wang B."/>
            <person name="Hou R."/>
            <person name="Shen F."/>
            <person name="Mu B."/>
            <person name="Ni P."/>
            <person name="Lin R."/>
            <person name="Qian W."/>
            <person name="Wang G."/>
            <person name="Yu C."/>
            <person name="Nie W."/>
            <person name="Wang J."/>
            <person name="Wu Z."/>
            <person name="Liang H."/>
            <person name="Min J."/>
            <person name="Wu Q."/>
            <person name="Cheng S."/>
            <person name="Ruan J."/>
            <person name="Wang M."/>
            <person name="Shi Z."/>
            <person name="Wen M."/>
            <person name="Liu B."/>
            <person name="Ren X."/>
            <person name="Zheng H."/>
            <person name="Dong D."/>
            <person name="Cook K."/>
            <person name="Shan G."/>
            <person name="Zhang H."/>
            <person name="Kosiol C."/>
            <person name="Xie X."/>
            <person name="Lu Z."/>
            <person name="Zheng H."/>
            <person name="Li Y."/>
            <person name="Steiner C.C."/>
            <person name="Lam T.T."/>
            <person name="Lin S."/>
            <person name="Zhang Q."/>
            <person name="Li G."/>
            <person name="Tian J."/>
            <person name="Gong T."/>
            <person name="Liu H."/>
            <person name="Zhang D."/>
            <person name="Fang L."/>
            <person name="Ye C."/>
            <person name="Zhang J."/>
            <person name="Hu W."/>
            <person name="Xu A."/>
            <person name="Ren Y."/>
            <person name="Zhang G."/>
            <person name="Bruford M.W."/>
            <person name="Li Q."/>
            <person name="Ma L."/>
            <person name="Guo Y."/>
            <person name="An N."/>
            <person name="Hu Y."/>
            <person name="Zheng Y."/>
            <person name="Shi Y."/>
            <person name="Li Z."/>
            <person name="Liu Q."/>
            <person name="Chen Y."/>
            <person name="Zhao J."/>
            <person name="Qu N."/>
            <person name="Zhao S."/>
            <person name="Tian F."/>
            <person name="Wang X."/>
            <person name="Wang H."/>
            <person name="Xu L."/>
            <person name="Liu X."/>
            <person name="Vinar T."/>
            <person name="Wang Y."/>
            <person name="Lam T.W."/>
            <person name="Yiu S.M."/>
            <person name="Liu S."/>
            <person name="Zhang H."/>
            <person name="Li D."/>
            <person name="Huang Y."/>
            <person name="Wang X."/>
            <person name="Yang G."/>
            <person name="Jiang Z."/>
            <person name="Wang J."/>
            <person name="Qin N."/>
            <person name="Li L."/>
            <person name="Li J."/>
            <person name="Bolund L."/>
            <person name="Kristiansen K."/>
            <person name="Wong G.K."/>
            <person name="Olson M."/>
            <person name="Zhang X."/>
            <person name="Li S."/>
            <person name="Yang H."/>
            <person name="Wang J."/>
            <person name="Wang J."/>
        </authorList>
    </citation>
    <scope>NUCLEOTIDE SEQUENCE [LARGE SCALE GENOMIC DNA]</scope>
</reference>
<evidence type="ECO:0000256" key="8">
    <source>
        <dbReference type="ARBA" id="ARBA00022729"/>
    </source>
</evidence>
<evidence type="ECO:0000256" key="15">
    <source>
        <dbReference type="ARBA" id="ARBA00072083"/>
    </source>
</evidence>
<organism evidence="22 23">
    <name type="scientific">Ailuropoda melanoleuca</name>
    <name type="common">Giant panda</name>
    <dbReference type="NCBI Taxonomy" id="9646"/>
    <lineage>
        <taxon>Eukaryota</taxon>
        <taxon>Metazoa</taxon>
        <taxon>Chordata</taxon>
        <taxon>Craniata</taxon>
        <taxon>Vertebrata</taxon>
        <taxon>Euteleostomi</taxon>
        <taxon>Mammalia</taxon>
        <taxon>Eutheria</taxon>
        <taxon>Laurasiatheria</taxon>
        <taxon>Carnivora</taxon>
        <taxon>Caniformia</taxon>
        <taxon>Ursidae</taxon>
        <taxon>Ailuropoda</taxon>
    </lineage>
</organism>
<proteinExistence type="inferred from homology"/>
<protein>
    <recommendedName>
        <fullName evidence="3">Myb/SANT-like DNA-binding domain-containing protein 3</fullName>
    </recommendedName>
    <alternativeName>
        <fullName evidence="15">Tomoregulin-1</fullName>
    </alternativeName>
    <alternativeName>
        <fullName evidence="16">Transmembrane protein with EGF-like and one follistatin-like domain</fullName>
    </alternativeName>
</protein>
<keyword evidence="5" id="KW-1003">Cell membrane</keyword>
<keyword evidence="11 19" id="KW-0472">Membrane</keyword>
<dbReference type="PANTHER" id="PTHR21632:SF3">
    <property type="entry name" value="TOMOREGULIN-1"/>
    <property type="match status" value="1"/>
</dbReference>
<dbReference type="PROSITE" id="PS51465">
    <property type="entry name" value="KAZAL_2"/>
    <property type="match status" value="2"/>
</dbReference>
<evidence type="ECO:0000256" key="2">
    <source>
        <dbReference type="ARBA" id="ARBA00007954"/>
    </source>
</evidence>
<evidence type="ECO:0000256" key="1">
    <source>
        <dbReference type="ARBA" id="ARBA00004251"/>
    </source>
</evidence>
<feature type="transmembrane region" description="Helical" evidence="19">
    <location>
        <begin position="404"/>
        <end position="426"/>
    </location>
</feature>
<dbReference type="AlphaFoldDB" id="A0A7N5P4G6"/>
<evidence type="ECO:0000256" key="6">
    <source>
        <dbReference type="ARBA" id="ARBA00022536"/>
    </source>
</evidence>
<evidence type="ECO:0000256" key="14">
    <source>
        <dbReference type="ARBA" id="ARBA00063182"/>
    </source>
</evidence>
<evidence type="ECO:0000256" key="4">
    <source>
        <dbReference type="ARBA" id="ARBA00022473"/>
    </source>
</evidence>
<dbReference type="InterPro" id="IPR028002">
    <property type="entry name" value="Myb_DNA-bind_5"/>
</dbReference>
<dbReference type="InParanoid" id="A0A7N5P4G6"/>
<accession>A0A7N5P4G6</accession>
<feature type="compositionally biased region" description="Polar residues" evidence="18">
    <location>
        <begin position="440"/>
        <end position="454"/>
    </location>
</feature>
<dbReference type="Gene3D" id="2.10.25.10">
    <property type="entry name" value="Laminin"/>
    <property type="match status" value="1"/>
</dbReference>
<keyword evidence="6 17" id="KW-0245">EGF-like domain</keyword>
<dbReference type="SUPFAM" id="SSF100895">
    <property type="entry name" value="Kazal-type serine protease inhibitors"/>
    <property type="match status" value="2"/>
</dbReference>
<evidence type="ECO:0000256" key="17">
    <source>
        <dbReference type="PROSITE-ProRule" id="PRU00076"/>
    </source>
</evidence>
<dbReference type="InterPro" id="IPR036058">
    <property type="entry name" value="Kazal_dom_sf"/>
</dbReference>
<evidence type="ECO:0000256" key="12">
    <source>
        <dbReference type="ARBA" id="ARBA00023157"/>
    </source>
</evidence>
<dbReference type="GeneTree" id="ENSGT00940000160714"/>
<dbReference type="Gene3D" id="3.30.60.30">
    <property type="match status" value="2"/>
</dbReference>
<feature type="region of interest" description="Disordered" evidence="18">
    <location>
        <begin position="433"/>
        <end position="454"/>
    </location>
</feature>
<feature type="domain" description="EGF-like" evidence="20">
    <location>
        <begin position="345"/>
        <end position="385"/>
    </location>
</feature>
<dbReference type="FunFam" id="2.10.25.10:FF:000233">
    <property type="entry name" value="tomoregulin-1 isoform X1"/>
    <property type="match status" value="1"/>
</dbReference>
<comment type="similarity">
    <text evidence="2">Belongs to the MSANTD3 family.</text>
</comment>
<comment type="caution">
    <text evidence="17">Lacks conserved residue(s) required for the propagation of feature annotation.</text>
</comment>
<dbReference type="FunFam" id="3.30.60.30:FF:000051">
    <property type="entry name" value="LOW QUALITY PROTEIN: tomoregulin-1"/>
    <property type="match status" value="1"/>
</dbReference>
<dbReference type="GO" id="GO:0005886">
    <property type="term" value="C:plasma membrane"/>
    <property type="evidence" value="ECO:0007669"/>
    <property type="project" value="UniProtKB-SubCell"/>
</dbReference>
<dbReference type="InterPro" id="IPR000742">
    <property type="entry name" value="EGF"/>
</dbReference>
<evidence type="ECO:0000256" key="9">
    <source>
        <dbReference type="ARBA" id="ARBA00022737"/>
    </source>
</evidence>
<dbReference type="Pfam" id="PF13873">
    <property type="entry name" value="Myb_DNA-bind_5"/>
    <property type="match status" value="1"/>
</dbReference>
<dbReference type="PANTHER" id="PTHR21632">
    <property type="entry name" value="REGULATORY PROTEIN ZESTE"/>
    <property type="match status" value="1"/>
</dbReference>
<keyword evidence="4" id="KW-0217">Developmental protein</keyword>
<keyword evidence="7 19" id="KW-0812">Transmembrane</keyword>
<dbReference type="GO" id="GO:0141069">
    <property type="term" value="F:receptor ligand inhibitor activity"/>
    <property type="evidence" value="ECO:0007669"/>
    <property type="project" value="Ensembl"/>
</dbReference>
<dbReference type="PROSITE" id="PS00022">
    <property type="entry name" value="EGF_1"/>
    <property type="match status" value="1"/>
</dbReference>
<dbReference type="FunFam" id="3.30.60.30:FF:000002">
    <property type="entry name" value="tomoregulin-2 isoform X1"/>
    <property type="match status" value="1"/>
</dbReference>
<keyword evidence="12 17" id="KW-1015">Disulfide bond</keyword>
<keyword evidence="10 19" id="KW-1133">Transmembrane helix</keyword>
<reference evidence="22" key="3">
    <citation type="submission" date="2025-09" db="UniProtKB">
        <authorList>
            <consortium name="Ensembl"/>
        </authorList>
    </citation>
    <scope>IDENTIFICATION</scope>
</reference>
<dbReference type="GO" id="GO:0046597">
    <property type="term" value="P:host-mediated suppression of symbiont invasion"/>
    <property type="evidence" value="ECO:0007669"/>
    <property type="project" value="Ensembl"/>
</dbReference>
<keyword evidence="23" id="KW-1185">Reference proteome</keyword>
<dbReference type="Ensembl" id="ENSAMET00000037012.1">
    <property type="protein sequence ID" value="ENSAMEP00000029304.1"/>
    <property type="gene ID" value="ENSAMEG00000014943.2"/>
</dbReference>
<dbReference type="Proteomes" id="UP000008912">
    <property type="component" value="Unassembled WGS sequence"/>
</dbReference>
<evidence type="ECO:0000256" key="18">
    <source>
        <dbReference type="SAM" id="MobiDB-lite"/>
    </source>
</evidence>
<dbReference type="Pfam" id="PF07648">
    <property type="entry name" value="Kazal_2"/>
    <property type="match status" value="2"/>
</dbReference>
<evidence type="ECO:0000256" key="16">
    <source>
        <dbReference type="ARBA" id="ARBA00083173"/>
    </source>
</evidence>
<name>A0A7N5P4G6_AILME</name>
<evidence type="ECO:0000256" key="19">
    <source>
        <dbReference type="SAM" id="Phobius"/>
    </source>
</evidence>
<evidence type="ECO:0000256" key="10">
    <source>
        <dbReference type="ARBA" id="ARBA00022989"/>
    </source>
</evidence>
<dbReference type="GO" id="GO:0046718">
    <property type="term" value="P:symbiont entry into host cell"/>
    <property type="evidence" value="ECO:0007669"/>
    <property type="project" value="Ensembl"/>
</dbReference>
<evidence type="ECO:0000313" key="23">
    <source>
        <dbReference type="Proteomes" id="UP000008912"/>
    </source>
</evidence>
<keyword evidence="8" id="KW-0732">Signal</keyword>
<dbReference type="CDD" id="cd00104">
    <property type="entry name" value="KAZAL_FS"/>
    <property type="match status" value="2"/>
</dbReference>
<gene>
    <name evidence="22" type="primary">TMEFF1</name>
</gene>
<feature type="region of interest" description="Disordered" evidence="18">
    <location>
        <begin position="221"/>
        <end position="241"/>
    </location>
</feature>
<comment type="subcellular location">
    <subcellularLocation>
        <location evidence="1">Cell membrane</location>
        <topology evidence="1">Single-pass type I membrane protein</topology>
    </subcellularLocation>
</comment>
<evidence type="ECO:0000256" key="11">
    <source>
        <dbReference type="ARBA" id="ARBA00023136"/>
    </source>
</evidence>
<evidence type="ECO:0000256" key="5">
    <source>
        <dbReference type="ARBA" id="ARBA00022475"/>
    </source>
</evidence>
<feature type="domain" description="Kazal-like" evidence="21">
    <location>
        <begin position="263"/>
        <end position="311"/>
    </location>
</feature>
<evidence type="ECO:0000256" key="13">
    <source>
        <dbReference type="ARBA" id="ARBA00038484"/>
    </source>
</evidence>